<dbReference type="Pfam" id="PF08241">
    <property type="entry name" value="Methyltransf_11"/>
    <property type="match status" value="1"/>
</dbReference>
<evidence type="ECO:0000313" key="3">
    <source>
        <dbReference type="Proteomes" id="UP000185891"/>
    </source>
</evidence>
<feature type="domain" description="Methyltransferase type 11" evidence="1">
    <location>
        <begin position="50"/>
        <end position="136"/>
    </location>
</feature>
<dbReference type="InterPro" id="IPR029063">
    <property type="entry name" value="SAM-dependent_MTases_sf"/>
</dbReference>
<accession>A0A1F5EMK7</accession>
<dbReference type="AlphaFoldDB" id="A0A1F5EMK7"/>
<sequence>MFQKIQGAFSEKLFHGFSTNKTIKLIYGESSKLFSDIIKNEFKKGKYTLLDIGSHKGELLRDLMLNLTEYDFNTTAIDLDNLDLNKNIADYKIISDAKQIPLENKKFDITISRYVLAWNSLEDQIKIISEIKRLTKGIAIIQHQGADKKNPDELQISSHKLFSGIVELLERKDFYFSTEAEIEGILKKENIKYKIIQSRKINGLAELLIEKYSLQDNDAKKTKETLKNSDYIIQSTFILDFRS</sequence>
<dbReference type="SUPFAM" id="SSF53335">
    <property type="entry name" value="S-adenosyl-L-methionine-dependent methyltransferases"/>
    <property type="match status" value="1"/>
</dbReference>
<dbReference type="GO" id="GO:0008757">
    <property type="term" value="F:S-adenosylmethionine-dependent methyltransferase activity"/>
    <property type="evidence" value="ECO:0007669"/>
    <property type="project" value="InterPro"/>
</dbReference>
<reference evidence="2 3" key="1">
    <citation type="journal article" date="2016" name="Nat. Commun.">
        <title>Thousands of microbial genomes shed light on interconnected biogeochemical processes in an aquifer system.</title>
        <authorList>
            <person name="Anantharaman K."/>
            <person name="Brown C.T."/>
            <person name="Hug L.A."/>
            <person name="Sharon I."/>
            <person name="Castelle C.J."/>
            <person name="Probst A.J."/>
            <person name="Thomas B.C."/>
            <person name="Singh A."/>
            <person name="Wilkins M.J."/>
            <person name="Karaoz U."/>
            <person name="Brodie E.L."/>
            <person name="Williams K.H."/>
            <person name="Hubbard S.S."/>
            <person name="Banfield J.F."/>
        </authorList>
    </citation>
    <scope>NUCLEOTIDE SEQUENCE [LARGE SCALE GENOMIC DNA]</scope>
</reference>
<dbReference type="InterPro" id="IPR013216">
    <property type="entry name" value="Methyltransf_11"/>
</dbReference>
<dbReference type="Gene3D" id="3.40.50.150">
    <property type="entry name" value="Vaccinia Virus protein VP39"/>
    <property type="match status" value="1"/>
</dbReference>
<name>A0A1F5EMK7_9BACT</name>
<organism evidence="2 3">
    <name type="scientific">Candidatus Campbellbacteria bacterium RIFCSPHIGHO2_12_FULL_35_10</name>
    <dbReference type="NCBI Taxonomy" id="1797578"/>
    <lineage>
        <taxon>Bacteria</taxon>
        <taxon>Candidatus Campbelliibacteriota</taxon>
    </lineage>
</organism>
<dbReference type="Proteomes" id="UP000185891">
    <property type="component" value="Unassembled WGS sequence"/>
</dbReference>
<proteinExistence type="predicted"/>
<evidence type="ECO:0000313" key="2">
    <source>
        <dbReference type="EMBL" id="OGD68540.1"/>
    </source>
</evidence>
<dbReference type="EMBL" id="MFAA01000031">
    <property type="protein sequence ID" value="OGD68540.1"/>
    <property type="molecule type" value="Genomic_DNA"/>
</dbReference>
<comment type="caution">
    <text evidence="2">The sequence shown here is derived from an EMBL/GenBank/DDBJ whole genome shotgun (WGS) entry which is preliminary data.</text>
</comment>
<protein>
    <recommendedName>
        <fullName evidence="1">Methyltransferase type 11 domain-containing protein</fullName>
    </recommendedName>
</protein>
<evidence type="ECO:0000259" key="1">
    <source>
        <dbReference type="Pfam" id="PF08241"/>
    </source>
</evidence>
<gene>
    <name evidence="2" type="ORF">A3E89_01435</name>
</gene>